<name>A0A179SC51_9HYPH</name>
<sequence length="65" mass="6692">MPEADPCRRALTPAEDGRLFARDAIRAARAVLSGNSDTPPETATLAVFAILAAAALGIAPEDDPC</sequence>
<organism evidence="1 2">
    <name type="scientific">Methylobacterium platani</name>
    <dbReference type="NCBI Taxonomy" id="427683"/>
    <lineage>
        <taxon>Bacteria</taxon>
        <taxon>Pseudomonadati</taxon>
        <taxon>Pseudomonadota</taxon>
        <taxon>Alphaproteobacteria</taxon>
        <taxon>Hyphomicrobiales</taxon>
        <taxon>Methylobacteriaceae</taxon>
        <taxon>Methylobacterium</taxon>
    </lineage>
</organism>
<gene>
    <name evidence="1" type="ORF">A5481_16020</name>
</gene>
<proteinExistence type="predicted"/>
<dbReference type="OrthoDB" id="9966828at2"/>
<accession>A0A179SC51</accession>
<comment type="caution">
    <text evidence="1">The sequence shown here is derived from an EMBL/GenBank/DDBJ whole genome shotgun (WGS) entry which is preliminary data.</text>
</comment>
<dbReference type="STRING" id="427683.A5481_16020"/>
<evidence type="ECO:0000313" key="2">
    <source>
        <dbReference type="Proteomes" id="UP000078316"/>
    </source>
</evidence>
<dbReference type="EMBL" id="LWHQ01000028">
    <property type="protein sequence ID" value="OAS23952.1"/>
    <property type="molecule type" value="Genomic_DNA"/>
</dbReference>
<protein>
    <submittedName>
        <fullName evidence="1">Uncharacterized protein</fullName>
    </submittedName>
</protein>
<reference evidence="1 2" key="1">
    <citation type="submission" date="2016-04" db="EMBL/GenBank/DDBJ databases">
        <authorList>
            <person name="Evans L.H."/>
            <person name="Alamgir A."/>
            <person name="Owens N."/>
            <person name="Weber N.D."/>
            <person name="Virtaneva K."/>
            <person name="Barbian K."/>
            <person name="Babar A."/>
            <person name="Rosenke K."/>
        </authorList>
    </citation>
    <scope>NUCLEOTIDE SEQUENCE [LARGE SCALE GENOMIC DNA]</scope>
    <source>
        <strain evidence="1 2">PMB02</strain>
    </source>
</reference>
<dbReference type="Proteomes" id="UP000078316">
    <property type="component" value="Unassembled WGS sequence"/>
</dbReference>
<evidence type="ECO:0000313" key="1">
    <source>
        <dbReference type="EMBL" id="OAS23952.1"/>
    </source>
</evidence>
<dbReference type="RefSeq" id="WP_048437415.1">
    <property type="nucleotide sequence ID" value="NZ_LWHQ01000028.1"/>
</dbReference>
<dbReference type="AlphaFoldDB" id="A0A179SC51"/>